<proteinExistence type="predicted"/>
<protein>
    <submittedName>
        <fullName evidence="1">Uncharacterized protein</fullName>
    </submittedName>
</protein>
<dbReference type="Proteomes" id="UP000284706">
    <property type="component" value="Unassembled WGS sequence"/>
</dbReference>
<accession>A0A409XYD6</accession>
<gene>
    <name evidence="1" type="ORF">CVT26_015922</name>
</gene>
<dbReference type="AlphaFoldDB" id="A0A409XYD6"/>
<sequence length="18" mass="2078">MLLQAPVTHPNYPIPQQM</sequence>
<reference evidence="1 2" key="1">
    <citation type="journal article" date="2018" name="Evol. Lett.">
        <title>Horizontal gene cluster transfer increased hallucinogenic mushroom diversity.</title>
        <authorList>
            <person name="Reynolds H.T."/>
            <person name="Vijayakumar V."/>
            <person name="Gluck-Thaler E."/>
            <person name="Korotkin H.B."/>
            <person name="Matheny P.B."/>
            <person name="Slot J.C."/>
        </authorList>
    </citation>
    <scope>NUCLEOTIDE SEQUENCE [LARGE SCALE GENOMIC DNA]</scope>
    <source>
        <strain evidence="1 2">SRW20</strain>
    </source>
</reference>
<dbReference type="InParanoid" id="A0A409XYD6"/>
<keyword evidence="2" id="KW-1185">Reference proteome</keyword>
<dbReference type="EMBL" id="NHYE01001414">
    <property type="protein sequence ID" value="PPQ95782.1"/>
    <property type="molecule type" value="Genomic_DNA"/>
</dbReference>
<evidence type="ECO:0000313" key="2">
    <source>
        <dbReference type="Proteomes" id="UP000284706"/>
    </source>
</evidence>
<evidence type="ECO:0000313" key="1">
    <source>
        <dbReference type="EMBL" id="PPQ95782.1"/>
    </source>
</evidence>
<organism evidence="1 2">
    <name type="scientific">Gymnopilus dilepis</name>
    <dbReference type="NCBI Taxonomy" id="231916"/>
    <lineage>
        <taxon>Eukaryota</taxon>
        <taxon>Fungi</taxon>
        <taxon>Dikarya</taxon>
        <taxon>Basidiomycota</taxon>
        <taxon>Agaricomycotina</taxon>
        <taxon>Agaricomycetes</taxon>
        <taxon>Agaricomycetidae</taxon>
        <taxon>Agaricales</taxon>
        <taxon>Agaricineae</taxon>
        <taxon>Hymenogastraceae</taxon>
        <taxon>Gymnopilus</taxon>
    </lineage>
</organism>
<name>A0A409XYD6_9AGAR</name>
<comment type="caution">
    <text evidence="1">The sequence shown here is derived from an EMBL/GenBank/DDBJ whole genome shotgun (WGS) entry which is preliminary data.</text>
</comment>